<evidence type="ECO:0000256" key="1">
    <source>
        <dbReference type="SAM" id="MobiDB-lite"/>
    </source>
</evidence>
<feature type="region of interest" description="Disordered" evidence="1">
    <location>
        <begin position="164"/>
        <end position="236"/>
    </location>
</feature>
<sequence>MHSTLATLVLLSTPIHATITAKIWAHFYPNCPGDPYSTLDTYESYEETVPTKVITAGMCTSFGVPSFNHELVSSISVDAELVPSNQQSIYPADTGTNCNITVHEEPECIDPALINQALHRGVEVSPCASRSFAAFSQVWIQLNCEESPHHDNVDADTSFVTSVKISSSSKSQNSMKDEGGEEARLENSADTADLEIPSTMQNPGSNFDTWASAQSEHASERRPQEIERVNREGHAESDRIVHDLMEKLKNQTASMVSGKHNATRPLNGSLSLDNGSAMKNRTMIRRKLSVLRNRAARVW</sequence>
<keyword evidence="4" id="KW-1185">Reference proteome</keyword>
<dbReference type="PhylomeDB" id="S8AHU6"/>
<feature type="chain" id="PRO_5004548500" evidence="2">
    <location>
        <begin position="18"/>
        <end position="299"/>
    </location>
</feature>
<dbReference type="HOGENOM" id="CLU_956783_0_0_1"/>
<evidence type="ECO:0000313" key="3">
    <source>
        <dbReference type="EMBL" id="EPS25283.1"/>
    </source>
</evidence>
<name>S8AHU6_PENO1</name>
<dbReference type="EMBL" id="KB644408">
    <property type="protein sequence ID" value="EPS25283.1"/>
    <property type="molecule type" value="Genomic_DNA"/>
</dbReference>
<evidence type="ECO:0000313" key="4">
    <source>
        <dbReference type="Proteomes" id="UP000019376"/>
    </source>
</evidence>
<protein>
    <submittedName>
        <fullName evidence="3">Uncharacterized protein</fullName>
    </submittedName>
</protein>
<dbReference type="Proteomes" id="UP000019376">
    <property type="component" value="Unassembled WGS sequence"/>
</dbReference>
<dbReference type="eggNOG" id="ENOG502RNUY">
    <property type="taxonomic scope" value="Eukaryota"/>
</dbReference>
<organism evidence="3 4">
    <name type="scientific">Penicillium oxalicum (strain 114-2 / CGMCC 5302)</name>
    <name type="common">Penicillium decumbens</name>
    <dbReference type="NCBI Taxonomy" id="933388"/>
    <lineage>
        <taxon>Eukaryota</taxon>
        <taxon>Fungi</taxon>
        <taxon>Dikarya</taxon>
        <taxon>Ascomycota</taxon>
        <taxon>Pezizomycotina</taxon>
        <taxon>Eurotiomycetes</taxon>
        <taxon>Eurotiomycetidae</taxon>
        <taxon>Eurotiales</taxon>
        <taxon>Aspergillaceae</taxon>
        <taxon>Penicillium</taxon>
    </lineage>
</organism>
<feature type="compositionally biased region" description="Polar residues" evidence="1">
    <location>
        <begin position="198"/>
        <end position="216"/>
    </location>
</feature>
<feature type="signal peptide" evidence="2">
    <location>
        <begin position="1"/>
        <end position="17"/>
    </location>
</feature>
<keyword evidence="2" id="KW-0732">Signal</keyword>
<accession>S8AHU6</accession>
<gene>
    <name evidence="3" type="ORF">PDE_00216</name>
</gene>
<dbReference type="AlphaFoldDB" id="S8AHU6"/>
<feature type="compositionally biased region" description="Basic and acidic residues" evidence="1">
    <location>
        <begin position="175"/>
        <end position="187"/>
    </location>
</feature>
<evidence type="ECO:0000256" key="2">
    <source>
        <dbReference type="SAM" id="SignalP"/>
    </source>
</evidence>
<proteinExistence type="predicted"/>
<feature type="compositionally biased region" description="Basic and acidic residues" evidence="1">
    <location>
        <begin position="217"/>
        <end position="236"/>
    </location>
</feature>
<reference evidence="3 4" key="1">
    <citation type="journal article" date="2013" name="PLoS ONE">
        <title>Genomic and secretomic analyses reveal unique features of the lignocellulolytic enzyme system of Penicillium decumbens.</title>
        <authorList>
            <person name="Liu G."/>
            <person name="Zhang L."/>
            <person name="Wei X."/>
            <person name="Zou G."/>
            <person name="Qin Y."/>
            <person name="Ma L."/>
            <person name="Li J."/>
            <person name="Zheng H."/>
            <person name="Wang S."/>
            <person name="Wang C."/>
            <person name="Xun L."/>
            <person name="Zhao G.-P."/>
            <person name="Zhou Z."/>
            <person name="Qu Y."/>
        </authorList>
    </citation>
    <scope>NUCLEOTIDE SEQUENCE [LARGE SCALE GENOMIC DNA]</scope>
    <source>
        <strain evidence="4">114-2 / CGMCC 5302</strain>
    </source>
</reference>
<dbReference type="OrthoDB" id="4503765at2759"/>